<feature type="transmembrane region" description="Helical" evidence="1">
    <location>
        <begin position="67"/>
        <end position="88"/>
    </location>
</feature>
<dbReference type="InterPro" id="IPR016833">
    <property type="entry name" value="Put_Na-Bile_cotransptr"/>
</dbReference>
<feature type="transmembrane region" description="Helical" evidence="1">
    <location>
        <begin position="221"/>
        <end position="242"/>
    </location>
</feature>
<evidence type="ECO:0000313" key="2">
    <source>
        <dbReference type="EMBL" id="OGD68044.1"/>
    </source>
</evidence>
<feature type="transmembrane region" description="Helical" evidence="1">
    <location>
        <begin position="251"/>
        <end position="272"/>
    </location>
</feature>
<name>A0A1F5ELD9_9BACT</name>
<dbReference type="InterPro" id="IPR038770">
    <property type="entry name" value="Na+/solute_symporter_sf"/>
</dbReference>
<feature type="transmembrane region" description="Helical" evidence="1">
    <location>
        <begin position="189"/>
        <end position="209"/>
    </location>
</feature>
<reference evidence="2 3" key="1">
    <citation type="journal article" date="2016" name="Nat. Commun.">
        <title>Thousands of microbial genomes shed light on interconnected biogeochemical processes in an aquifer system.</title>
        <authorList>
            <person name="Anantharaman K."/>
            <person name="Brown C.T."/>
            <person name="Hug L.A."/>
            <person name="Sharon I."/>
            <person name="Castelle C.J."/>
            <person name="Probst A.J."/>
            <person name="Thomas B.C."/>
            <person name="Singh A."/>
            <person name="Wilkins M.J."/>
            <person name="Karaoz U."/>
            <person name="Brodie E.L."/>
            <person name="Williams K.H."/>
            <person name="Hubbard S.S."/>
            <person name="Banfield J.F."/>
        </authorList>
    </citation>
    <scope>NUCLEOTIDE SEQUENCE [LARGE SCALE GENOMIC DNA]</scope>
</reference>
<feature type="transmembrane region" description="Helical" evidence="1">
    <location>
        <begin position="12"/>
        <end position="29"/>
    </location>
</feature>
<feature type="transmembrane region" description="Helical" evidence="1">
    <location>
        <begin position="35"/>
        <end position="55"/>
    </location>
</feature>
<protein>
    <recommendedName>
        <fullName evidence="4">Bile acid:sodium symporter</fullName>
    </recommendedName>
</protein>
<sequence length="302" mass="34331">MKILNLIKNITESHYIVIGLAFFVGIFYSQNVLWASSYTTSILAGIFFLSALKIDLKKVLRQLEDRWALFIITFFILLILPAVVYYIANLFFPSFAVALLLLSAMPAGMVTPLLTEISGGRQSLALVLAVITSLLAPITVPFIVEFLAGTSVEVNVFGMFKLLAIVIYIPFFLAQIFKRFWQEKIDKISVSFKSISTLLLGFLIMIIVAKQSKILIENFNIFVVGLLFVFFAILHIVGYFLIPWRDKRDRITISICITYMNFTLAIELANKFFSDPNIILPIVLSIIPWSFIFIPFKKILDR</sequence>
<keyword evidence="1" id="KW-0812">Transmembrane</keyword>
<keyword evidence="1" id="KW-1133">Transmembrane helix</keyword>
<proteinExistence type="predicted"/>
<dbReference type="PANTHER" id="PTHR10361">
    <property type="entry name" value="SODIUM-BILE ACID COTRANSPORTER"/>
    <property type="match status" value="1"/>
</dbReference>
<evidence type="ECO:0000313" key="3">
    <source>
        <dbReference type="Proteomes" id="UP000185891"/>
    </source>
</evidence>
<dbReference type="EMBL" id="MFAA01000044">
    <property type="protein sequence ID" value="OGD68044.1"/>
    <property type="molecule type" value="Genomic_DNA"/>
</dbReference>
<feature type="transmembrane region" description="Helical" evidence="1">
    <location>
        <begin position="278"/>
        <end position="296"/>
    </location>
</feature>
<dbReference type="AlphaFoldDB" id="A0A1F5ELD9"/>
<keyword evidence="1" id="KW-0472">Membrane</keyword>
<evidence type="ECO:0008006" key="4">
    <source>
        <dbReference type="Google" id="ProtNLM"/>
    </source>
</evidence>
<feature type="transmembrane region" description="Helical" evidence="1">
    <location>
        <begin position="126"/>
        <end position="144"/>
    </location>
</feature>
<gene>
    <name evidence="2" type="ORF">A3E89_02755</name>
</gene>
<accession>A0A1F5ELD9</accession>
<dbReference type="InterPro" id="IPR004710">
    <property type="entry name" value="Bilac:Na_transpt"/>
</dbReference>
<dbReference type="Pfam" id="PF13593">
    <property type="entry name" value="SBF_like"/>
    <property type="match status" value="1"/>
</dbReference>
<feature type="transmembrane region" description="Helical" evidence="1">
    <location>
        <begin position="156"/>
        <end position="177"/>
    </location>
</feature>
<dbReference type="Proteomes" id="UP000185891">
    <property type="component" value="Unassembled WGS sequence"/>
</dbReference>
<evidence type="ECO:0000256" key="1">
    <source>
        <dbReference type="SAM" id="Phobius"/>
    </source>
</evidence>
<dbReference type="Gene3D" id="1.20.1530.20">
    <property type="match status" value="1"/>
</dbReference>
<organism evidence="2 3">
    <name type="scientific">Candidatus Campbellbacteria bacterium RIFCSPHIGHO2_12_FULL_35_10</name>
    <dbReference type="NCBI Taxonomy" id="1797578"/>
    <lineage>
        <taxon>Bacteria</taxon>
        <taxon>Candidatus Campbelliibacteriota</taxon>
    </lineage>
</organism>
<dbReference type="PANTHER" id="PTHR10361:SF28">
    <property type="entry name" value="P3 PROTEIN-RELATED"/>
    <property type="match status" value="1"/>
</dbReference>
<feature type="transmembrane region" description="Helical" evidence="1">
    <location>
        <begin position="94"/>
        <end position="114"/>
    </location>
</feature>
<comment type="caution">
    <text evidence="2">The sequence shown here is derived from an EMBL/GenBank/DDBJ whole genome shotgun (WGS) entry which is preliminary data.</text>
</comment>